<dbReference type="GO" id="GO:0005886">
    <property type="term" value="C:plasma membrane"/>
    <property type="evidence" value="ECO:0007669"/>
    <property type="project" value="TreeGrafter"/>
</dbReference>
<proteinExistence type="predicted"/>
<evidence type="ECO:0000256" key="1">
    <source>
        <dbReference type="SAM" id="MobiDB-lite"/>
    </source>
</evidence>
<keyword evidence="2" id="KW-0732">Signal</keyword>
<accession>A0A1I8F1M8</accession>
<dbReference type="WBParaSite" id="maker-unitig_12353-snap-gene-0.2-mRNA-1">
    <property type="protein sequence ID" value="maker-unitig_12353-snap-gene-0.2-mRNA-1"/>
    <property type="gene ID" value="maker-unitig_12353-snap-gene-0.2"/>
</dbReference>
<evidence type="ECO:0000256" key="2">
    <source>
        <dbReference type="SAM" id="SignalP"/>
    </source>
</evidence>
<dbReference type="GO" id="GO:0030001">
    <property type="term" value="P:metal ion transport"/>
    <property type="evidence" value="ECO:0007669"/>
    <property type="project" value="TreeGrafter"/>
</dbReference>
<dbReference type="PANTHER" id="PTHR13800:SF1">
    <property type="entry name" value="TRANSIENT RECEPTOR POTENTIAL CATION CHANNEL TRPM"/>
    <property type="match status" value="1"/>
</dbReference>
<dbReference type="GO" id="GO:0005261">
    <property type="term" value="F:monoatomic cation channel activity"/>
    <property type="evidence" value="ECO:0007669"/>
    <property type="project" value="TreeGrafter"/>
</dbReference>
<evidence type="ECO:0000313" key="4">
    <source>
        <dbReference type="WBParaSite" id="maker-unitig_12353-snap-gene-0.2-mRNA-1"/>
    </source>
</evidence>
<feature type="chain" id="PRO_5009318504" evidence="2">
    <location>
        <begin position="25"/>
        <end position="474"/>
    </location>
</feature>
<keyword evidence="3" id="KW-1185">Reference proteome</keyword>
<dbReference type="InterPro" id="IPR050927">
    <property type="entry name" value="TRPM"/>
</dbReference>
<evidence type="ECO:0000313" key="3">
    <source>
        <dbReference type="Proteomes" id="UP000095280"/>
    </source>
</evidence>
<name>A0A1I8F1M8_9PLAT</name>
<feature type="compositionally biased region" description="Basic and acidic residues" evidence="1">
    <location>
        <begin position="357"/>
        <end position="379"/>
    </location>
</feature>
<dbReference type="PANTHER" id="PTHR13800">
    <property type="entry name" value="TRANSIENT RECEPTOR POTENTIAL CATION CHANNEL, SUBFAMILY M, MEMBER 6"/>
    <property type="match status" value="1"/>
</dbReference>
<feature type="compositionally biased region" description="Polar residues" evidence="1">
    <location>
        <begin position="296"/>
        <end position="308"/>
    </location>
</feature>
<protein>
    <submittedName>
        <fullName evidence="4">t-SNARE coiled-coil homology domain-containing protein</fullName>
    </submittedName>
</protein>
<organism evidence="3 4">
    <name type="scientific">Macrostomum lignano</name>
    <dbReference type="NCBI Taxonomy" id="282301"/>
    <lineage>
        <taxon>Eukaryota</taxon>
        <taxon>Metazoa</taxon>
        <taxon>Spiralia</taxon>
        <taxon>Lophotrochozoa</taxon>
        <taxon>Platyhelminthes</taxon>
        <taxon>Rhabditophora</taxon>
        <taxon>Macrostomorpha</taxon>
        <taxon>Macrostomida</taxon>
        <taxon>Macrostomidae</taxon>
        <taxon>Macrostomum</taxon>
    </lineage>
</organism>
<dbReference type="AlphaFoldDB" id="A0A1I8F1M8"/>
<dbReference type="Proteomes" id="UP000095280">
    <property type="component" value="Unplaced"/>
</dbReference>
<reference evidence="4" key="1">
    <citation type="submission" date="2016-11" db="UniProtKB">
        <authorList>
            <consortium name="WormBaseParasite"/>
        </authorList>
    </citation>
    <scope>IDENTIFICATION</scope>
</reference>
<sequence>CRLAVFRLAVFSAGSFLGWQLSAGSCRLAVVAGSCRLAVVGWQLSAGSFPAWQLSGWHNIFKEIQNNSVEIWKFNMYFLVHEYHTRPVLAVPFVIVEDVFRFIRFLACRLPCCRKGKRLLASFRHELMVFESEMARRLMAMLKAKQSQTLEMRVKTVTNRFVQASQASSGGLMGKATRARAWQPGESGRLSQREEADLRNFTTHCLSLVNTRQELETKGRIEQRIQSIYSGLDELYKMCDRIDERFDDERHQGSGGGSGGGDREGSATSTKPRLPPAAAAAAAPEASQPPLQLPSGSNKRSPTVSVNEDVQLEKPKRRRTSACPNRPRRPAQTPKLQTEPPTPPPAPTPIGAAPAPADEHQEVEAERKRQRRAEKERRRLERRMRRRSRSRHRPSDDEEERGAVGGGGFAYQTLNDFNDFGAAEAGTEEERLVDMERRLRNMEAATTDSLGSIEKLLRQIVKDRSSKPDYARLQ</sequence>
<feature type="region of interest" description="Disordered" evidence="1">
    <location>
        <begin position="246"/>
        <end position="410"/>
    </location>
</feature>
<feature type="region of interest" description="Disordered" evidence="1">
    <location>
        <begin position="173"/>
        <end position="194"/>
    </location>
</feature>
<feature type="compositionally biased region" description="Low complexity" evidence="1">
    <location>
        <begin position="276"/>
        <end position="295"/>
    </location>
</feature>
<feature type="signal peptide" evidence="2">
    <location>
        <begin position="1"/>
        <end position="24"/>
    </location>
</feature>
<feature type="compositionally biased region" description="Basic residues" evidence="1">
    <location>
        <begin position="380"/>
        <end position="392"/>
    </location>
</feature>